<evidence type="ECO:0000256" key="2">
    <source>
        <dbReference type="ARBA" id="ARBA00009677"/>
    </source>
</evidence>
<dbReference type="InterPro" id="IPR010930">
    <property type="entry name" value="Flg_bb/hook_C_dom"/>
</dbReference>
<evidence type="ECO:0000256" key="8">
    <source>
        <dbReference type="RuleBase" id="RU362116"/>
    </source>
</evidence>
<keyword evidence="12" id="KW-0966">Cell projection</keyword>
<evidence type="ECO:0000256" key="3">
    <source>
        <dbReference type="ARBA" id="ARBA00017948"/>
    </source>
</evidence>
<dbReference type="Pfam" id="PF22692">
    <property type="entry name" value="LlgE_F_G_D1"/>
    <property type="match status" value="1"/>
</dbReference>
<comment type="subcellular location">
    <subcellularLocation>
        <location evidence="1 8">Bacterial flagellum basal body</location>
    </subcellularLocation>
</comment>
<dbReference type="GO" id="GO:0071978">
    <property type="term" value="P:bacterial-type flagellum-dependent swarming motility"/>
    <property type="evidence" value="ECO:0007669"/>
    <property type="project" value="TreeGrafter"/>
</dbReference>
<dbReference type="NCBIfam" id="TIGR03506">
    <property type="entry name" value="FlgEFG_subfam"/>
    <property type="match status" value="2"/>
</dbReference>
<evidence type="ECO:0000313" key="12">
    <source>
        <dbReference type="EMBL" id="OYX30293.1"/>
    </source>
</evidence>
<dbReference type="InterPro" id="IPR019776">
    <property type="entry name" value="Flagellar_basal_body_rod_CS"/>
</dbReference>
<dbReference type="InterPro" id="IPR037925">
    <property type="entry name" value="FlgE/F/G-like"/>
</dbReference>
<organism evidence="12 13">
    <name type="scientific">Brevundimonas subvibrioides</name>
    <dbReference type="NCBI Taxonomy" id="74313"/>
    <lineage>
        <taxon>Bacteria</taxon>
        <taxon>Pseudomonadati</taxon>
        <taxon>Pseudomonadota</taxon>
        <taxon>Alphaproteobacteria</taxon>
        <taxon>Caulobacterales</taxon>
        <taxon>Caulobacteraceae</taxon>
        <taxon>Brevundimonas</taxon>
    </lineage>
</organism>
<evidence type="ECO:0000313" key="13">
    <source>
        <dbReference type="Proteomes" id="UP000215595"/>
    </source>
</evidence>
<dbReference type="SUPFAM" id="SSF117143">
    <property type="entry name" value="Flagellar hook protein flgE"/>
    <property type="match status" value="1"/>
</dbReference>
<protein>
    <recommendedName>
        <fullName evidence="3 7">Flagellar basal-body rod protein FlgG</fullName>
    </recommendedName>
    <alternativeName>
        <fullName evidence="6 8">Distal rod protein</fullName>
    </alternativeName>
</protein>
<dbReference type="InterPro" id="IPR012834">
    <property type="entry name" value="FlgG_G_neg"/>
</dbReference>
<evidence type="ECO:0000259" key="9">
    <source>
        <dbReference type="Pfam" id="PF00460"/>
    </source>
</evidence>
<evidence type="ECO:0000259" key="11">
    <source>
        <dbReference type="Pfam" id="PF22692"/>
    </source>
</evidence>
<dbReference type="InterPro" id="IPR001444">
    <property type="entry name" value="Flag_bb_rod_N"/>
</dbReference>
<dbReference type="NCBIfam" id="TIGR02488">
    <property type="entry name" value="flgG_G_neg"/>
    <property type="match status" value="1"/>
</dbReference>
<feature type="domain" description="Flagellar basal-body/hook protein C-terminal" evidence="10">
    <location>
        <begin position="216"/>
        <end position="259"/>
    </location>
</feature>
<keyword evidence="12" id="KW-0969">Cilium</keyword>
<comment type="caution">
    <text evidence="12">The sequence shown here is derived from an EMBL/GenBank/DDBJ whole genome shotgun (WGS) entry which is preliminary data.</text>
</comment>
<dbReference type="InterPro" id="IPR053967">
    <property type="entry name" value="LlgE_F_G-like_D1"/>
</dbReference>
<feature type="domain" description="Flagellar basal body rod protein N-terminal" evidence="9">
    <location>
        <begin position="4"/>
        <end position="34"/>
    </location>
</feature>
<gene>
    <name evidence="12" type="ORF">B7Z01_14720</name>
</gene>
<evidence type="ECO:0000256" key="4">
    <source>
        <dbReference type="ARBA" id="ARBA00023143"/>
    </source>
</evidence>
<dbReference type="Pfam" id="PF06429">
    <property type="entry name" value="Flg_bbr_C"/>
    <property type="match status" value="1"/>
</dbReference>
<evidence type="ECO:0000259" key="10">
    <source>
        <dbReference type="Pfam" id="PF06429"/>
    </source>
</evidence>
<feature type="domain" description="Flagellar hook protein FlgE/F/G-like D1" evidence="11">
    <location>
        <begin position="96"/>
        <end position="159"/>
    </location>
</feature>
<sequence length="262" mass="27538">MRALRTAASGMAAQQLNVEVISNNIANMNTVGYKRQRAEFQDLIYQNVERMGAQSSSQGTVVPTGIQVGLGVKAGSVYRITEQGTPQQTNNRYDVAIDGRGYLQITLPSGEIGFTRAGNFSLNGEGQLVTEDGYAVEPAITIPQDAIDVAISKTGQVQVVSAGSPEAQIVGQLELATFFNEAGLEAIGDNLLLETAASGPATVGIPGEDGFGQLLQGYTEASNVDAVTEISALIIAQRAYEMNSKVITTADEMMSVSAQVKG</sequence>
<dbReference type="EMBL" id="NCEB01000047">
    <property type="protein sequence ID" value="OYX30293.1"/>
    <property type="molecule type" value="Genomic_DNA"/>
</dbReference>
<evidence type="ECO:0000256" key="7">
    <source>
        <dbReference type="NCBIfam" id="TIGR02488"/>
    </source>
</evidence>
<dbReference type="Pfam" id="PF00460">
    <property type="entry name" value="Flg_bb_rod"/>
    <property type="match status" value="1"/>
</dbReference>
<keyword evidence="12" id="KW-0282">Flagellum</keyword>
<dbReference type="PANTHER" id="PTHR30435:SF19">
    <property type="entry name" value="FLAGELLAR BASAL-BODY ROD PROTEIN FLGG"/>
    <property type="match status" value="1"/>
</dbReference>
<dbReference type="PROSITE" id="PS00588">
    <property type="entry name" value="FLAGELLA_BB_ROD"/>
    <property type="match status" value="1"/>
</dbReference>
<comment type="subunit">
    <text evidence="5 8">The basal body constitutes a major portion of the flagellar organelle and consists of four rings (L,P,S, and M) mounted on a central rod. The rod consists of about 26 subunits of FlgG in the distal portion, and FlgB, FlgC and FlgF are thought to build up the proximal portion of the rod with about 6 subunits each.</text>
</comment>
<dbReference type="Proteomes" id="UP000215595">
    <property type="component" value="Unassembled WGS sequence"/>
</dbReference>
<name>A0A258FER6_9CAUL</name>
<comment type="similarity">
    <text evidence="2 8">Belongs to the flagella basal body rod proteins family.</text>
</comment>
<proteinExistence type="inferred from homology"/>
<evidence type="ECO:0000256" key="6">
    <source>
        <dbReference type="ARBA" id="ARBA00032912"/>
    </source>
</evidence>
<dbReference type="GO" id="GO:0009426">
    <property type="term" value="C:bacterial-type flagellum basal body, distal rod"/>
    <property type="evidence" value="ECO:0007669"/>
    <property type="project" value="UniProtKB-UniRule"/>
</dbReference>
<dbReference type="PANTHER" id="PTHR30435">
    <property type="entry name" value="FLAGELLAR PROTEIN"/>
    <property type="match status" value="1"/>
</dbReference>
<keyword evidence="4 8" id="KW-0975">Bacterial flagellum</keyword>
<evidence type="ECO:0000256" key="1">
    <source>
        <dbReference type="ARBA" id="ARBA00004117"/>
    </source>
</evidence>
<dbReference type="AlphaFoldDB" id="A0A258FER6"/>
<accession>A0A258FER6</accession>
<dbReference type="InterPro" id="IPR020013">
    <property type="entry name" value="Flagellar_FlgE/F/G"/>
</dbReference>
<evidence type="ECO:0000256" key="5">
    <source>
        <dbReference type="ARBA" id="ARBA00025933"/>
    </source>
</evidence>
<reference evidence="12 13" key="1">
    <citation type="submission" date="2017-03" db="EMBL/GenBank/DDBJ databases">
        <title>Lifting the veil on microbial sulfur biogeochemistry in mining wastewaters.</title>
        <authorList>
            <person name="Kantor R.S."/>
            <person name="Colenbrander Nelson T."/>
            <person name="Marshall S."/>
            <person name="Bennett D."/>
            <person name="Apte S."/>
            <person name="Camacho D."/>
            <person name="Thomas B.C."/>
            <person name="Warren L.A."/>
            <person name="Banfield J.F."/>
        </authorList>
    </citation>
    <scope>NUCLEOTIDE SEQUENCE [LARGE SCALE GENOMIC DNA]</scope>
    <source>
        <strain evidence="12">32-69-9</strain>
    </source>
</reference>